<dbReference type="GO" id="GO:0008233">
    <property type="term" value="F:peptidase activity"/>
    <property type="evidence" value="ECO:0007669"/>
    <property type="project" value="InterPro"/>
</dbReference>
<protein>
    <submittedName>
        <fullName evidence="2">Peptidase M15</fullName>
    </submittedName>
</protein>
<dbReference type="Gene3D" id="3.30.1380.10">
    <property type="match status" value="1"/>
</dbReference>
<sequence length="225" mass="26120">MLSIDCLTGKSRQHLSLVPLAHSTAHFLQKDAAKAFLALQKTAKKAGFNLQPVSCFRDFARQQWIWNHKFNGIRKVHDRYGNIINLSMLDDWQRCEAILHWSSPPGASRHHWGTEIDFFDPHLLTSSEPLSLEAQAYQKGGCFFPLVEFLLDNIAHYDFELPYTKLPDNKKRGIEYWHLSYQPLAEKARQRLTPEVLFDTWKNEKIAGNSALKQRISTLFEHFIL</sequence>
<dbReference type="Pfam" id="PF02557">
    <property type="entry name" value="VanY"/>
    <property type="match status" value="1"/>
</dbReference>
<feature type="domain" description="D-alanyl-D-alanine carboxypeptidase-like core" evidence="1">
    <location>
        <begin position="26"/>
        <end position="183"/>
    </location>
</feature>
<evidence type="ECO:0000259" key="1">
    <source>
        <dbReference type="Pfam" id="PF02557"/>
    </source>
</evidence>
<comment type="caution">
    <text evidence="2">The sequence shown here is derived from an EMBL/GenBank/DDBJ whole genome shotgun (WGS) entry which is preliminary data.</text>
</comment>
<dbReference type="InterPro" id="IPR009045">
    <property type="entry name" value="Zn_M74/Hedgehog-like"/>
</dbReference>
<accession>A0A1A7P0H1</accession>
<dbReference type="InterPro" id="IPR052179">
    <property type="entry name" value="DD-CPase-like"/>
</dbReference>
<dbReference type="OrthoDB" id="9792074at2"/>
<dbReference type="PATRIC" id="fig|505341.3.peg.730"/>
<dbReference type="EMBL" id="JTJL01000012">
    <property type="protein sequence ID" value="OBW95468.1"/>
    <property type="molecule type" value="Genomic_DNA"/>
</dbReference>
<name>A0A1A7P0H1_9PAST</name>
<organism evidence="2 3">
    <name type="scientific">Gallibacterium salpingitidis</name>
    <dbReference type="NCBI Taxonomy" id="505341"/>
    <lineage>
        <taxon>Bacteria</taxon>
        <taxon>Pseudomonadati</taxon>
        <taxon>Pseudomonadota</taxon>
        <taxon>Gammaproteobacteria</taxon>
        <taxon>Pasteurellales</taxon>
        <taxon>Pasteurellaceae</taxon>
        <taxon>Gallibacterium</taxon>
    </lineage>
</organism>
<dbReference type="GO" id="GO:0006508">
    <property type="term" value="P:proteolysis"/>
    <property type="evidence" value="ECO:0007669"/>
    <property type="project" value="InterPro"/>
</dbReference>
<dbReference type="PANTHER" id="PTHR34385:SF1">
    <property type="entry name" value="PEPTIDOGLYCAN L-ALANYL-D-GLUTAMATE ENDOPEPTIDASE CWLK"/>
    <property type="match status" value="1"/>
</dbReference>
<dbReference type="RefSeq" id="WP_066106033.1">
    <property type="nucleotide sequence ID" value="NZ_JTJL01000012.1"/>
</dbReference>
<dbReference type="Proteomes" id="UP000092649">
    <property type="component" value="Unassembled WGS sequence"/>
</dbReference>
<proteinExistence type="predicted"/>
<dbReference type="CDD" id="cd14847">
    <property type="entry name" value="DD-carboxypeptidase_like"/>
    <property type="match status" value="1"/>
</dbReference>
<dbReference type="PANTHER" id="PTHR34385">
    <property type="entry name" value="D-ALANYL-D-ALANINE CARBOXYPEPTIDASE"/>
    <property type="match status" value="1"/>
</dbReference>
<reference evidence="2 3" key="1">
    <citation type="submission" date="2014-11" db="EMBL/GenBank/DDBJ databases">
        <title>Pan-genome of Gallibacterium spp.</title>
        <authorList>
            <person name="Kudirkiene E."/>
            <person name="Bojesen A.M."/>
        </authorList>
    </citation>
    <scope>NUCLEOTIDE SEQUENCE [LARGE SCALE GENOMIC DNA]</scope>
    <source>
        <strain evidence="2 3">F150</strain>
    </source>
</reference>
<gene>
    <name evidence="2" type="ORF">QS62_03610</name>
</gene>
<dbReference type="AlphaFoldDB" id="A0A1A7P0H1"/>
<evidence type="ECO:0000313" key="3">
    <source>
        <dbReference type="Proteomes" id="UP000092649"/>
    </source>
</evidence>
<dbReference type="InterPro" id="IPR003709">
    <property type="entry name" value="VanY-like_core_dom"/>
</dbReference>
<keyword evidence="3" id="KW-1185">Reference proteome</keyword>
<evidence type="ECO:0000313" key="2">
    <source>
        <dbReference type="EMBL" id="OBW95468.1"/>
    </source>
</evidence>
<dbReference type="SUPFAM" id="SSF55166">
    <property type="entry name" value="Hedgehog/DD-peptidase"/>
    <property type="match status" value="1"/>
</dbReference>